<evidence type="ECO:0000313" key="2">
    <source>
        <dbReference type="Proteomes" id="UP001617427"/>
    </source>
</evidence>
<keyword evidence="2" id="KW-1185">Reference proteome</keyword>
<accession>A0ABW8F0N8</accession>
<reference evidence="1 2" key="1">
    <citation type="submission" date="2024-10" db="EMBL/GenBank/DDBJ databases">
        <title>The Natural Products Discovery Center: Release of the First 8490 Sequenced Strains for Exploring Actinobacteria Biosynthetic Diversity.</title>
        <authorList>
            <person name="Kalkreuter E."/>
            <person name="Kautsar S.A."/>
            <person name="Yang D."/>
            <person name="Bader C.D."/>
            <person name="Teijaro C.N."/>
            <person name="Fluegel L."/>
            <person name="Davis C.M."/>
            <person name="Simpson J.R."/>
            <person name="Lauterbach L."/>
            <person name="Steele A.D."/>
            <person name="Gui C."/>
            <person name="Meng S."/>
            <person name="Li G."/>
            <person name="Viehrig K."/>
            <person name="Ye F."/>
            <person name="Su P."/>
            <person name="Kiefer A.F."/>
            <person name="Nichols A."/>
            <person name="Cepeda A.J."/>
            <person name="Yan W."/>
            <person name="Fan B."/>
            <person name="Jiang Y."/>
            <person name="Adhikari A."/>
            <person name="Zheng C.-J."/>
            <person name="Schuster L."/>
            <person name="Cowan T.M."/>
            <person name="Smanski M.J."/>
            <person name="Chevrette M.G."/>
            <person name="De Carvalho L.P.S."/>
            <person name="Shen B."/>
        </authorList>
    </citation>
    <scope>NUCLEOTIDE SEQUENCE [LARGE SCALE GENOMIC DNA]</scope>
    <source>
        <strain evidence="1 2">NPDC087045</strain>
    </source>
</reference>
<organism evidence="1 2">
    <name type="scientific">Herbaspirillum chlorophenolicum</name>
    <dbReference type="NCBI Taxonomy" id="211589"/>
    <lineage>
        <taxon>Bacteria</taxon>
        <taxon>Pseudomonadati</taxon>
        <taxon>Pseudomonadota</taxon>
        <taxon>Betaproteobacteria</taxon>
        <taxon>Burkholderiales</taxon>
        <taxon>Oxalobacteraceae</taxon>
        <taxon>Herbaspirillum</taxon>
    </lineage>
</organism>
<evidence type="ECO:0000313" key="1">
    <source>
        <dbReference type="EMBL" id="MFJ3046857.1"/>
    </source>
</evidence>
<dbReference type="Proteomes" id="UP001617427">
    <property type="component" value="Unassembled WGS sequence"/>
</dbReference>
<protein>
    <submittedName>
        <fullName evidence="1">Uncharacterized protein</fullName>
    </submittedName>
</protein>
<dbReference type="EMBL" id="JBIUZV010000007">
    <property type="protein sequence ID" value="MFJ3046857.1"/>
    <property type="molecule type" value="Genomic_DNA"/>
</dbReference>
<proteinExistence type="predicted"/>
<dbReference type="RefSeq" id="WP_402701175.1">
    <property type="nucleotide sequence ID" value="NZ_JBIUZV010000007.1"/>
</dbReference>
<comment type="caution">
    <text evidence="1">The sequence shown here is derived from an EMBL/GenBank/DDBJ whole genome shotgun (WGS) entry which is preliminary data.</text>
</comment>
<gene>
    <name evidence="1" type="ORF">ACIPEN_13585</name>
</gene>
<sequence length="97" mass="10532">MSNDLSQSLDTMRTALRQLQEGEIGVAALCGAWRAQGAVLSALPPRYEQVAEDLLGRLEAGSLFTEESCSFSQHDLIDSLHTWLDKASEPVQRLGGS</sequence>
<name>A0ABW8F0N8_9BURK</name>